<sequence>MLLYRNNLPQRPPQYRTSTRASIKAMPENEEDLIKKVLQTQEEACEPKAADVAIYVNYPVYVDYSQGRWEEAVEKQLETVRNSTAAQGIPSAIKIHERHILGILQLATEDNTSAEENLLSVLHSRMQNYWPIDPKLVMTCADIGLALLVQGKYAEAEHIIQRACQDIGILPNLEAITILNSLGSALKSQGKYQEAEQIFSQAFERRKQVPGFCYRVAVMSALGLRSVLNCLKKHDEAEAVEKQFKIPHALPSVSQQWCLLGKEHYTGFPPKLRNDNSNTFETVSVLRNAGPQKSRSPLPILESPLPLPYVRCRLKYSSAQFPFQQWLDSEYGRDSPSFS</sequence>
<dbReference type="AlphaFoldDB" id="A0A1D2JA32"/>
<feature type="repeat" description="TPR" evidence="1">
    <location>
        <begin position="176"/>
        <end position="209"/>
    </location>
</feature>
<dbReference type="Gene3D" id="1.25.40.10">
    <property type="entry name" value="Tetratricopeptide repeat domain"/>
    <property type="match status" value="1"/>
</dbReference>
<dbReference type="PANTHER" id="PTHR46082:SF6">
    <property type="entry name" value="AAA+ ATPASE DOMAIN-CONTAINING PROTEIN-RELATED"/>
    <property type="match status" value="1"/>
</dbReference>
<dbReference type="Proteomes" id="UP000242814">
    <property type="component" value="Unassembled WGS sequence"/>
</dbReference>
<dbReference type="EMBL" id="LZYO01000254">
    <property type="protein sequence ID" value="ODH22086.1"/>
    <property type="molecule type" value="Genomic_DNA"/>
</dbReference>
<comment type="caution">
    <text evidence="2">The sequence shown here is derived from an EMBL/GenBank/DDBJ whole genome shotgun (WGS) entry which is preliminary data.</text>
</comment>
<dbReference type="VEuPathDB" id="FungiDB:PADG_06464"/>
<keyword evidence="1" id="KW-0802">TPR repeat</keyword>
<dbReference type="SMART" id="SM00028">
    <property type="entry name" value="TPR"/>
    <property type="match status" value="2"/>
</dbReference>
<gene>
    <name evidence="2" type="ORF">ACO22_05566</name>
</gene>
<reference evidence="2 3" key="1">
    <citation type="submission" date="2016-06" db="EMBL/GenBank/DDBJ databases">
        <authorList>
            <person name="Kjaerup R.B."/>
            <person name="Dalgaard T.S."/>
            <person name="Juul-Madsen H.R."/>
        </authorList>
    </citation>
    <scope>NUCLEOTIDE SEQUENCE [LARGE SCALE GENOMIC DNA]</scope>
    <source>
        <strain evidence="2 3">Pb300</strain>
    </source>
</reference>
<evidence type="ECO:0000256" key="1">
    <source>
        <dbReference type="PROSITE-ProRule" id="PRU00339"/>
    </source>
</evidence>
<dbReference type="PANTHER" id="PTHR46082">
    <property type="entry name" value="ATP/GTP-BINDING PROTEIN-RELATED"/>
    <property type="match status" value="1"/>
</dbReference>
<evidence type="ECO:0000313" key="2">
    <source>
        <dbReference type="EMBL" id="ODH22086.1"/>
    </source>
</evidence>
<dbReference type="PROSITE" id="PS50005">
    <property type="entry name" value="TPR"/>
    <property type="match status" value="1"/>
</dbReference>
<evidence type="ECO:0000313" key="3">
    <source>
        <dbReference type="Proteomes" id="UP000242814"/>
    </source>
</evidence>
<dbReference type="VEuPathDB" id="FungiDB:PABG_07049"/>
<dbReference type="InterPro" id="IPR053137">
    <property type="entry name" value="NLR-like"/>
</dbReference>
<proteinExistence type="predicted"/>
<dbReference type="SUPFAM" id="SSF48452">
    <property type="entry name" value="TPR-like"/>
    <property type="match status" value="1"/>
</dbReference>
<dbReference type="InterPro" id="IPR011990">
    <property type="entry name" value="TPR-like_helical_dom_sf"/>
</dbReference>
<accession>A0A1D2JA32</accession>
<name>A0A1D2JA32_PARBR</name>
<dbReference type="Pfam" id="PF13424">
    <property type="entry name" value="TPR_12"/>
    <property type="match status" value="1"/>
</dbReference>
<organism evidence="2 3">
    <name type="scientific">Paracoccidioides brasiliensis</name>
    <dbReference type="NCBI Taxonomy" id="121759"/>
    <lineage>
        <taxon>Eukaryota</taxon>
        <taxon>Fungi</taxon>
        <taxon>Dikarya</taxon>
        <taxon>Ascomycota</taxon>
        <taxon>Pezizomycotina</taxon>
        <taxon>Eurotiomycetes</taxon>
        <taxon>Eurotiomycetidae</taxon>
        <taxon>Onygenales</taxon>
        <taxon>Ajellomycetaceae</taxon>
        <taxon>Paracoccidioides</taxon>
    </lineage>
</organism>
<protein>
    <submittedName>
        <fullName evidence="2">Uncharacterized protein</fullName>
    </submittedName>
</protein>
<dbReference type="InterPro" id="IPR019734">
    <property type="entry name" value="TPR_rpt"/>
</dbReference>